<dbReference type="InterPro" id="IPR052520">
    <property type="entry name" value="ATL_DNA_repair"/>
</dbReference>
<dbReference type="InterPro" id="IPR036217">
    <property type="entry name" value="MethylDNA_cys_MeTrfase_DNAb"/>
</dbReference>
<feature type="domain" description="Methylated-DNA-[protein]-cysteine S-methyltransferase DNA binding" evidence="2">
    <location>
        <begin position="1"/>
        <end position="59"/>
    </location>
</feature>
<dbReference type="KEGG" id="cput:CONPUDRAFT_47341"/>
<feature type="non-terminal residue" evidence="3">
    <location>
        <position position="1"/>
    </location>
</feature>
<dbReference type="AlphaFoldDB" id="A0A5M3N0Y1"/>
<dbReference type="GO" id="GO:0006281">
    <property type="term" value="P:DNA repair"/>
    <property type="evidence" value="ECO:0007669"/>
    <property type="project" value="InterPro"/>
</dbReference>
<evidence type="ECO:0000313" key="3">
    <source>
        <dbReference type="EMBL" id="EIW84936.1"/>
    </source>
</evidence>
<dbReference type="Pfam" id="PF01035">
    <property type="entry name" value="DNA_binding_1"/>
    <property type="match status" value="1"/>
</dbReference>
<dbReference type="OrthoDB" id="2548197at2759"/>
<dbReference type="PANTHER" id="PTHR42942:SF1">
    <property type="entry name" value="ALKYLTRANSFERASE-LIKE PROTEIN 1"/>
    <property type="match status" value="1"/>
</dbReference>
<dbReference type="EMBL" id="JH711574">
    <property type="protein sequence ID" value="EIW84936.1"/>
    <property type="molecule type" value="Genomic_DNA"/>
</dbReference>
<reference evidence="4" key="1">
    <citation type="journal article" date="2012" name="Science">
        <title>The Paleozoic origin of enzymatic lignin decomposition reconstructed from 31 fungal genomes.</title>
        <authorList>
            <person name="Floudas D."/>
            <person name="Binder M."/>
            <person name="Riley R."/>
            <person name="Barry K."/>
            <person name="Blanchette R.A."/>
            <person name="Henrissat B."/>
            <person name="Martinez A.T."/>
            <person name="Otillar R."/>
            <person name="Spatafora J.W."/>
            <person name="Yadav J.S."/>
            <person name="Aerts A."/>
            <person name="Benoit I."/>
            <person name="Boyd A."/>
            <person name="Carlson A."/>
            <person name="Copeland A."/>
            <person name="Coutinho P.M."/>
            <person name="de Vries R.P."/>
            <person name="Ferreira P."/>
            <person name="Findley K."/>
            <person name="Foster B."/>
            <person name="Gaskell J."/>
            <person name="Glotzer D."/>
            <person name="Gorecki P."/>
            <person name="Heitman J."/>
            <person name="Hesse C."/>
            <person name="Hori C."/>
            <person name="Igarashi K."/>
            <person name="Jurgens J.A."/>
            <person name="Kallen N."/>
            <person name="Kersten P."/>
            <person name="Kohler A."/>
            <person name="Kuees U."/>
            <person name="Kumar T.K.A."/>
            <person name="Kuo A."/>
            <person name="LaButti K."/>
            <person name="Larrondo L.F."/>
            <person name="Lindquist E."/>
            <person name="Ling A."/>
            <person name="Lombard V."/>
            <person name="Lucas S."/>
            <person name="Lundell T."/>
            <person name="Martin R."/>
            <person name="McLaughlin D.J."/>
            <person name="Morgenstern I."/>
            <person name="Morin E."/>
            <person name="Murat C."/>
            <person name="Nagy L.G."/>
            <person name="Nolan M."/>
            <person name="Ohm R.A."/>
            <person name="Patyshakuliyeva A."/>
            <person name="Rokas A."/>
            <person name="Ruiz-Duenas F.J."/>
            <person name="Sabat G."/>
            <person name="Salamov A."/>
            <person name="Samejima M."/>
            <person name="Schmutz J."/>
            <person name="Slot J.C."/>
            <person name="St John F."/>
            <person name="Stenlid J."/>
            <person name="Sun H."/>
            <person name="Sun S."/>
            <person name="Syed K."/>
            <person name="Tsang A."/>
            <person name="Wiebenga A."/>
            <person name="Young D."/>
            <person name="Pisabarro A."/>
            <person name="Eastwood D.C."/>
            <person name="Martin F."/>
            <person name="Cullen D."/>
            <person name="Grigoriev I.V."/>
            <person name="Hibbett D.S."/>
        </authorList>
    </citation>
    <scope>NUCLEOTIDE SEQUENCE [LARGE SCALE GENOMIC DNA]</scope>
    <source>
        <strain evidence="4">RWD-64-598 SS2</strain>
    </source>
</reference>
<dbReference type="SUPFAM" id="SSF46767">
    <property type="entry name" value="Methylated DNA-protein cysteine methyltransferase, C-terminal domain"/>
    <property type="match status" value="1"/>
</dbReference>
<dbReference type="GeneID" id="19207198"/>
<name>A0A5M3N0Y1_CONPW</name>
<dbReference type="PANTHER" id="PTHR42942">
    <property type="entry name" value="6-O-METHYLGUANINE DNA METHYLTRANSFERASE"/>
    <property type="match status" value="1"/>
</dbReference>
<dbReference type="InterPro" id="IPR036388">
    <property type="entry name" value="WH-like_DNA-bd_sf"/>
</dbReference>
<keyword evidence="4" id="KW-1185">Reference proteome</keyword>
<evidence type="ECO:0000313" key="4">
    <source>
        <dbReference type="Proteomes" id="UP000053558"/>
    </source>
</evidence>
<dbReference type="RefSeq" id="XP_007764006.1">
    <property type="nucleotide sequence ID" value="XM_007765816.1"/>
</dbReference>
<gene>
    <name evidence="3" type="ORF">CONPUDRAFT_47341</name>
</gene>
<protein>
    <recommendedName>
        <fullName evidence="2">Methylated-DNA-[protein]-cysteine S-methyltransferase DNA binding domain-containing protein</fullName>
    </recommendedName>
</protein>
<dbReference type="Proteomes" id="UP000053558">
    <property type="component" value="Unassembled WGS sequence"/>
</dbReference>
<keyword evidence="1" id="KW-0227">DNA damage</keyword>
<dbReference type="OMA" id="NIVKLIP"/>
<evidence type="ECO:0000256" key="1">
    <source>
        <dbReference type="ARBA" id="ARBA00022763"/>
    </source>
</evidence>
<dbReference type="GO" id="GO:0003824">
    <property type="term" value="F:catalytic activity"/>
    <property type="evidence" value="ECO:0007669"/>
    <property type="project" value="InterPro"/>
</dbReference>
<dbReference type="Gene3D" id="1.10.10.10">
    <property type="entry name" value="Winged helix-like DNA-binding domain superfamily/Winged helix DNA-binding domain"/>
    <property type="match status" value="1"/>
</dbReference>
<evidence type="ECO:0000259" key="2">
    <source>
        <dbReference type="Pfam" id="PF01035"/>
    </source>
</evidence>
<organism evidence="3 4">
    <name type="scientific">Coniophora puteana (strain RWD-64-598)</name>
    <name type="common">Brown rot fungus</name>
    <dbReference type="NCBI Taxonomy" id="741705"/>
    <lineage>
        <taxon>Eukaryota</taxon>
        <taxon>Fungi</taxon>
        <taxon>Dikarya</taxon>
        <taxon>Basidiomycota</taxon>
        <taxon>Agaricomycotina</taxon>
        <taxon>Agaricomycetes</taxon>
        <taxon>Agaricomycetidae</taxon>
        <taxon>Boletales</taxon>
        <taxon>Coniophorineae</taxon>
        <taxon>Coniophoraceae</taxon>
        <taxon>Coniophora</taxon>
    </lineage>
</organism>
<dbReference type="InterPro" id="IPR014048">
    <property type="entry name" value="MethylDNA_cys_MeTrfase_DNA-bd"/>
</dbReference>
<sequence length="100" mass="10910">GHIAKLVGRPKSARQVKLAVEMMSHTSSKLPWYRVVSTSGIVSAHGSSRQQSILESEGVDVRTGSYGELRIDFTSCGWFPSPGAFHTDSDIESDLEDWAS</sequence>
<accession>A0A5M3N0Y1</accession>
<proteinExistence type="predicted"/>
<comment type="caution">
    <text evidence="3">The sequence shown here is derived from an EMBL/GenBank/DDBJ whole genome shotgun (WGS) entry which is preliminary data.</text>
</comment>